<reference evidence="1 2" key="1">
    <citation type="submission" date="2021-03" db="EMBL/GenBank/DDBJ databases">
        <title>Genomic Encyclopedia of Type Strains, Phase IV (KMG-IV): sequencing the most valuable type-strain genomes for metagenomic binning, comparative biology and taxonomic classification.</title>
        <authorList>
            <person name="Goeker M."/>
        </authorList>
    </citation>
    <scope>NUCLEOTIDE SEQUENCE [LARGE SCALE GENOMIC DNA]</scope>
    <source>
        <strain evidence="1 2">DSM 26427</strain>
    </source>
</reference>
<name>A0ABS4EL51_9HYPH</name>
<dbReference type="Proteomes" id="UP000823786">
    <property type="component" value="Unassembled WGS sequence"/>
</dbReference>
<dbReference type="EMBL" id="JAGGJV010000003">
    <property type="protein sequence ID" value="MBP1858677.1"/>
    <property type="molecule type" value="Genomic_DNA"/>
</dbReference>
<comment type="caution">
    <text evidence="1">The sequence shown here is derived from an EMBL/GenBank/DDBJ whole genome shotgun (WGS) entry which is preliminary data.</text>
</comment>
<gene>
    <name evidence="1" type="ORF">J2Z75_002185</name>
</gene>
<evidence type="ECO:0000313" key="2">
    <source>
        <dbReference type="Proteomes" id="UP000823786"/>
    </source>
</evidence>
<proteinExistence type="predicted"/>
<protein>
    <submittedName>
        <fullName evidence="1">Uncharacterized protein</fullName>
    </submittedName>
</protein>
<sequence>MAKPNESYQLVLVESYRPNSTSGLHGGVHVRPRHGQGFPSTMHVECSKSLSRNYPVGTVFRIRAKLTDREGSGDFLYSYFGWKYDVVELGKK</sequence>
<keyword evidence="2" id="KW-1185">Reference proteome</keyword>
<evidence type="ECO:0000313" key="1">
    <source>
        <dbReference type="EMBL" id="MBP1858677.1"/>
    </source>
</evidence>
<dbReference type="RefSeq" id="WP_209851736.1">
    <property type="nucleotide sequence ID" value="NZ_JAGGJV010000003.1"/>
</dbReference>
<organism evidence="1 2">
    <name type="scientific">Rhizobium herbae</name>
    <dbReference type="NCBI Taxonomy" id="508661"/>
    <lineage>
        <taxon>Bacteria</taxon>
        <taxon>Pseudomonadati</taxon>
        <taxon>Pseudomonadota</taxon>
        <taxon>Alphaproteobacteria</taxon>
        <taxon>Hyphomicrobiales</taxon>
        <taxon>Rhizobiaceae</taxon>
        <taxon>Rhizobium/Agrobacterium group</taxon>
        <taxon>Rhizobium</taxon>
    </lineage>
</organism>
<accession>A0ABS4EL51</accession>